<dbReference type="AlphaFoldDB" id="A0A0R1NDT3"/>
<dbReference type="InterPro" id="IPR009057">
    <property type="entry name" value="Homeodomain-like_sf"/>
</dbReference>
<dbReference type="InterPro" id="IPR036388">
    <property type="entry name" value="WH-like_DNA-bd_sf"/>
</dbReference>
<sequence length="265" mass="30806">MDPIAVIYRYYNNASTTDTYYKVVSYILRHLREIPQLSITELAEKTYTSQATISRFVRMIGLENFRDFRQYFDEVLHSSKNSFLRMSPSTLSVVNTQPQTFLSEYTGQVIDALEDLRQTLRFEDVDELIHRVDQAENTALLGFSDSLQVAKDIQLGYLVLGKAVEVAESQVKMKEVMTRYTSRDLVIILSNYGNFFAHYQSFYQHLSTSEIPLVLITQNYNAMDMFGFVQTIFLSSRRHLAIGNYPMRVFSDYYVRRLLAIHQLG</sequence>
<dbReference type="GO" id="GO:0003677">
    <property type="term" value="F:DNA binding"/>
    <property type="evidence" value="ECO:0007669"/>
    <property type="project" value="InterPro"/>
</dbReference>
<gene>
    <name evidence="3" type="ORF">FD09_GL000104</name>
</gene>
<dbReference type="SUPFAM" id="SSF46689">
    <property type="entry name" value="Homeodomain-like"/>
    <property type="match status" value="1"/>
</dbReference>
<dbReference type="InterPro" id="IPR047640">
    <property type="entry name" value="RpiR-like"/>
</dbReference>
<dbReference type="Gene3D" id="3.40.50.10490">
    <property type="entry name" value="Glucose-6-phosphate isomerase like protein, domain 1"/>
    <property type="match status" value="1"/>
</dbReference>
<protein>
    <submittedName>
        <fullName evidence="3">Uncharacterized protein</fullName>
    </submittedName>
</protein>
<dbReference type="PROSITE" id="PS51071">
    <property type="entry name" value="HTH_RPIR"/>
    <property type="match status" value="1"/>
</dbReference>
<name>A0A0R1NDT3_9LACO</name>
<dbReference type="EMBL" id="AZEC01000001">
    <property type="protein sequence ID" value="KRL14456.1"/>
    <property type="molecule type" value="Genomic_DNA"/>
</dbReference>
<dbReference type="Proteomes" id="UP000051330">
    <property type="component" value="Unassembled WGS sequence"/>
</dbReference>
<dbReference type="InterPro" id="IPR001387">
    <property type="entry name" value="Cro/C1-type_HTH"/>
</dbReference>
<dbReference type="PATRIC" id="fig|1423792.3.peg.106"/>
<dbReference type="OrthoDB" id="3684496at2"/>
<dbReference type="GO" id="GO:0097367">
    <property type="term" value="F:carbohydrate derivative binding"/>
    <property type="evidence" value="ECO:0007669"/>
    <property type="project" value="InterPro"/>
</dbReference>
<dbReference type="GO" id="GO:0003700">
    <property type="term" value="F:DNA-binding transcription factor activity"/>
    <property type="evidence" value="ECO:0007669"/>
    <property type="project" value="InterPro"/>
</dbReference>
<dbReference type="PROSITE" id="PS50943">
    <property type="entry name" value="HTH_CROC1"/>
    <property type="match status" value="1"/>
</dbReference>
<keyword evidence="4" id="KW-1185">Reference proteome</keyword>
<dbReference type="InterPro" id="IPR000281">
    <property type="entry name" value="HTH_RpiR"/>
</dbReference>
<dbReference type="PANTHER" id="PTHR30514:SF1">
    <property type="entry name" value="HTH-TYPE TRANSCRIPTIONAL REGULATOR HEXR-RELATED"/>
    <property type="match status" value="1"/>
</dbReference>
<evidence type="ECO:0000313" key="3">
    <source>
        <dbReference type="EMBL" id="KRL14456.1"/>
    </source>
</evidence>
<evidence type="ECO:0000259" key="2">
    <source>
        <dbReference type="PROSITE" id="PS51071"/>
    </source>
</evidence>
<proteinExistence type="predicted"/>
<dbReference type="STRING" id="1423792.FD09_GL000104"/>
<evidence type="ECO:0000259" key="1">
    <source>
        <dbReference type="PROSITE" id="PS50943"/>
    </source>
</evidence>
<dbReference type="InterPro" id="IPR046348">
    <property type="entry name" value="SIS_dom_sf"/>
</dbReference>
<dbReference type="PANTHER" id="PTHR30514">
    <property type="entry name" value="GLUCOKINASE"/>
    <property type="match status" value="1"/>
</dbReference>
<reference evidence="3 4" key="1">
    <citation type="journal article" date="2015" name="Genome Announc.">
        <title>Expanding the biotechnology potential of lactobacilli through comparative genomics of 213 strains and associated genera.</title>
        <authorList>
            <person name="Sun Z."/>
            <person name="Harris H.M."/>
            <person name="McCann A."/>
            <person name="Guo C."/>
            <person name="Argimon S."/>
            <person name="Zhang W."/>
            <person name="Yang X."/>
            <person name="Jeffery I.B."/>
            <person name="Cooney J.C."/>
            <person name="Kagawa T.F."/>
            <person name="Liu W."/>
            <person name="Song Y."/>
            <person name="Salvetti E."/>
            <person name="Wrobel A."/>
            <person name="Rasinkangas P."/>
            <person name="Parkhill J."/>
            <person name="Rea M.C."/>
            <person name="O'Sullivan O."/>
            <person name="Ritari J."/>
            <person name="Douillard F.P."/>
            <person name="Paul Ross R."/>
            <person name="Yang R."/>
            <person name="Briner A.E."/>
            <person name="Felis G.E."/>
            <person name="de Vos W.M."/>
            <person name="Barrangou R."/>
            <person name="Klaenhammer T.R."/>
            <person name="Caufield P.W."/>
            <person name="Cui Y."/>
            <person name="Zhang H."/>
            <person name="O'Toole P.W."/>
        </authorList>
    </citation>
    <scope>NUCLEOTIDE SEQUENCE [LARGE SCALE GENOMIC DNA]</scope>
    <source>
        <strain evidence="3 4">DSM 12744</strain>
    </source>
</reference>
<dbReference type="RefSeq" id="WP_057817177.1">
    <property type="nucleotide sequence ID" value="NZ_AZEC01000001.1"/>
</dbReference>
<feature type="domain" description="HTH cro/C1-type" evidence="1">
    <location>
        <begin position="28"/>
        <end position="55"/>
    </location>
</feature>
<dbReference type="SUPFAM" id="SSF53697">
    <property type="entry name" value="SIS domain"/>
    <property type="match status" value="1"/>
</dbReference>
<accession>A0A0R1NDT3</accession>
<organism evidence="3 4">
    <name type="scientific">Schleiferilactobacillus perolens DSM 12744</name>
    <dbReference type="NCBI Taxonomy" id="1423792"/>
    <lineage>
        <taxon>Bacteria</taxon>
        <taxon>Bacillati</taxon>
        <taxon>Bacillota</taxon>
        <taxon>Bacilli</taxon>
        <taxon>Lactobacillales</taxon>
        <taxon>Lactobacillaceae</taxon>
        <taxon>Schleiferilactobacillus</taxon>
    </lineage>
</organism>
<feature type="domain" description="HTH rpiR-type" evidence="2">
    <location>
        <begin position="3"/>
        <end position="79"/>
    </location>
</feature>
<evidence type="ECO:0000313" key="4">
    <source>
        <dbReference type="Proteomes" id="UP000051330"/>
    </source>
</evidence>
<dbReference type="Gene3D" id="1.10.10.10">
    <property type="entry name" value="Winged helix-like DNA-binding domain superfamily/Winged helix DNA-binding domain"/>
    <property type="match status" value="1"/>
</dbReference>
<dbReference type="Pfam" id="PF01418">
    <property type="entry name" value="HTH_6"/>
    <property type="match status" value="1"/>
</dbReference>
<dbReference type="CDD" id="cd00093">
    <property type="entry name" value="HTH_XRE"/>
    <property type="match status" value="1"/>
</dbReference>
<dbReference type="GO" id="GO:1901135">
    <property type="term" value="P:carbohydrate derivative metabolic process"/>
    <property type="evidence" value="ECO:0007669"/>
    <property type="project" value="InterPro"/>
</dbReference>
<comment type="caution">
    <text evidence="3">The sequence shown here is derived from an EMBL/GenBank/DDBJ whole genome shotgun (WGS) entry which is preliminary data.</text>
</comment>